<evidence type="ECO:0000313" key="3">
    <source>
        <dbReference type="EMBL" id="MBS7457366.1"/>
    </source>
</evidence>
<reference evidence="2" key="2">
    <citation type="submission" date="2021-04" db="EMBL/GenBank/DDBJ databases">
        <authorList>
            <person name="Karlyshev A.V."/>
        </authorList>
    </citation>
    <scope>NUCLEOTIDE SEQUENCE</scope>
    <source>
        <strain evidence="2">LMG 29479</strain>
    </source>
</reference>
<sequence length="466" mass="51696">MDEKPDFLLRGERARLFPVLAETSKEGRTLSIVLACMETIDDFGKALLADLGIKVGARTRLETYTEVVLRKGGDSKLRPDGLLVLRSGATRWTALVEAKVGNADLTTEQIESYLELAKINGIDALLTISNQFAPMPSHHPIAVSSASAKKAALWHWSWMYVLTQAMLHLEDGEVRDREQRVILNEMIRFLSHPSAGVKSFDQMPAAWTAVAHAVQAGATLSPKSPETQEVVGAWYQETRDLSLILSRQLGEEVSVKVPRAHAVDPALRLREDADRLAKEGRLRSVFSVPNTAAAIEVAADFNRRTIYASMRVSAPADRKSTRARLTWLLRQLGKSKPDNIHVRLYRPGRGPCTQHPLARLRETPEAAEQNGQVVSSFEVVFARDLAGRFSQRRNFVIDLEQAIPDFYEQVGQHLKAWQPRAPRIREDRTDPADVGPAAMQKEAELGALDRNEPGEQSPAAPQTASD</sequence>
<comment type="caution">
    <text evidence="2">The sequence shown here is derived from an EMBL/GenBank/DDBJ whole genome shotgun (WGS) entry which is preliminary data.</text>
</comment>
<dbReference type="RefSeq" id="WP_211927100.1">
    <property type="nucleotide sequence ID" value="NZ_JAGQFT020000005.1"/>
</dbReference>
<dbReference type="EMBL" id="JAGQFT010000106">
    <property type="protein sequence ID" value="MBR0563182.1"/>
    <property type="molecule type" value="Genomic_DNA"/>
</dbReference>
<feature type="region of interest" description="Disordered" evidence="1">
    <location>
        <begin position="418"/>
        <end position="466"/>
    </location>
</feature>
<keyword evidence="4" id="KW-1185">Reference proteome</keyword>
<protein>
    <recommendedName>
        <fullName evidence="5">Stress response protein</fullName>
    </recommendedName>
</protein>
<evidence type="ECO:0000313" key="2">
    <source>
        <dbReference type="EMBL" id="MBR0563182.1"/>
    </source>
</evidence>
<gene>
    <name evidence="3" type="ORF">KB893_009490</name>
    <name evidence="2" type="ORF">KB893_11765</name>
</gene>
<organism evidence="2">
    <name type="scientific">Coralloluteibacterium stylophorae</name>
    <dbReference type="NCBI Taxonomy" id="1776034"/>
    <lineage>
        <taxon>Bacteria</taxon>
        <taxon>Pseudomonadati</taxon>
        <taxon>Pseudomonadota</taxon>
        <taxon>Gammaproteobacteria</taxon>
        <taxon>Lysobacterales</taxon>
        <taxon>Lysobacteraceae</taxon>
        <taxon>Coralloluteibacterium</taxon>
    </lineage>
</organism>
<dbReference type="Proteomes" id="UP000675747">
    <property type="component" value="Unassembled WGS sequence"/>
</dbReference>
<feature type="compositionally biased region" description="Basic and acidic residues" evidence="1">
    <location>
        <begin position="441"/>
        <end position="453"/>
    </location>
</feature>
<evidence type="ECO:0000313" key="4">
    <source>
        <dbReference type="Proteomes" id="UP000675747"/>
    </source>
</evidence>
<name>A0A8J8AY90_9GAMM</name>
<evidence type="ECO:0008006" key="5">
    <source>
        <dbReference type="Google" id="ProtNLM"/>
    </source>
</evidence>
<evidence type="ECO:0000256" key="1">
    <source>
        <dbReference type="SAM" id="MobiDB-lite"/>
    </source>
</evidence>
<reference evidence="3 4" key="1">
    <citation type="journal article" date="2021" name="Microbiol. Resour. Announc.">
        <title>Draft Genome Sequence of Coralloluteibacterium stylophorae LMG 29479T.</title>
        <authorList>
            <person name="Karlyshev A.V."/>
            <person name="Kudryashova E.B."/>
            <person name="Ariskina E.V."/>
            <person name="Conroy A.P."/>
            <person name="Abidueva E.Y."/>
        </authorList>
    </citation>
    <scope>NUCLEOTIDE SEQUENCE [LARGE SCALE GENOMIC DNA]</scope>
    <source>
        <strain evidence="3 4">LMG 29479</strain>
    </source>
</reference>
<dbReference type="AlphaFoldDB" id="A0A8J8AY90"/>
<proteinExistence type="predicted"/>
<dbReference type="EMBL" id="JAGQFT020000005">
    <property type="protein sequence ID" value="MBS7457366.1"/>
    <property type="molecule type" value="Genomic_DNA"/>
</dbReference>
<accession>A0A8J8AY90</accession>